<sequence>MALLRTWPALTISTNPGETTFTAAGTAILRLTGPSTAHLHLTRPAIERLHHLLPTPERPSSPTDSGWITLHLTTTTDLELLLALISIAIKAHA</sequence>
<accession>A0A919QBY5</accession>
<reference evidence="2" key="1">
    <citation type="submission" date="2021-01" db="EMBL/GenBank/DDBJ databases">
        <title>Whole genome shotgun sequence of Acrocarpospora phusangensis NBRC 108782.</title>
        <authorList>
            <person name="Komaki H."/>
            <person name="Tamura T."/>
        </authorList>
    </citation>
    <scope>NUCLEOTIDE SEQUENCE</scope>
    <source>
        <strain evidence="2">NBRC 108782</strain>
    </source>
</reference>
<dbReference type="AlphaFoldDB" id="A0A919QBY5"/>
<evidence type="ECO:0000313" key="3">
    <source>
        <dbReference type="Proteomes" id="UP000640052"/>
    </source>
</evidence>
<dbReference type="Pfam" id="PF17648">
    <property type="entry name" value="Luciferase"/>
    <property type="match status" value="1"/>
</dbReference>
<name>A0A919QBY5_9ACTN</name>
<dbReference type="RefSeq" id="WP_204040325.1">
    <property type="nucleotide sequence ID" value="NZ_BOOA01000011.1"/>
</dbReference>
<proteinExistence type="predicted"/>
<evidence type="ECO:0000259" key="1">
    <source>
        <dbReference type="Pfam" id="PF17648"/>
    </source>
</evidence>
<dbReference type="Proteomes" id="UP000640052">
    <property type="component" value="Unassembled WGS sequence"/>
</dbReference>
<feature type="domain" description="Luciferase" evidence="1">
    <location>
        <begin position="26"/>
        <end position="88"/>
    </location>
</feature>
<evidence type="ECO:0000313" key="2">
    <source>
        <dbReference type="EMBL" id="GIH23517.1"/>
    </source>
</evidence>
<dbReference type="InterPro" id="IPR040841">
    <property type="entry name" value="Luciferase_dom"/>
</dbReference>
<protein>
    <recommendedName>
        <fullName evidence="1">Luciferase domain-containing protein</fullName>
    </recommendedName>
</protein>
<gene>
    <name evidence="2" type="ORF">Aph01nite_18270</name>
</gene>
<keyword evidence="3" id="KW-1185">Reference proteome</keyword>
<organism evidence="2 3">
    <name type="scientific">Acrocarpospora phusangensis</name>
    <dbReference type="NCBI Taxonomy" id="1070424"/>
    <lineage>
        <taxon>Bacteria</taxon>
        <taxon>Bacillati</taxon>
        <taxon>Actinomycetota</taxon>
        <taxon>Actinomycetes</taxon>
        <taxon>Streptosporangiales</taxon>
        <taxon>Streptosporangiaceae</taxon>
        <taxon>Acrocarpospora</taxon>
    </lineage>
</organism>
<comment type="caution">
    <text evidence="2">The sequence shown here is derived from an EMBL/GenBank/DDBJ whole genome shotgun (WGS) entry which is preliminary data.</text>
</comment>
<dbReference type="EMBL" id="BOOA01000011">
    <property type="protein sequence ID" value="GIH23517.1"/>
    <property type="molecule type" value="Genomic_DNA"/>
</dbReference>